<dbReference type="RefSeq" id="WP_068446495.1">
    <property type="nucleotide sequence ID" value="NZ_CP013862.1"/>
</dbReference>
<dbReference type="AlphaFoldDB" id="A0A0U4FGD0"/>
<evidence type="ECO:0000313" key="2">
    <source>
        <dbReference type="EMBL" id="ALX49581.1"/>
    </source>
</evidence>
<dbReference type="Proteomes" id="UP000050331">
    <property type="component" value="Chromosome"/>
</dbReference>
<evidence type="ECO:0000313" key="3">
    <source>
        <dbReference type="Proteomes" id="UP000050331"/>
    </source>
</evidence>
<dbReference type="EMBL" id="CP013862">
    <property type="protein sequence ID" value="ALX49581.1"/>
    <property type="molecule type" value="Genomic_DNA"/>
</dbReference>
<accession>A0A0U4FGD0</accession>
<feature type="coiled-coil region" evidence="1">
    <location>
        <begin position="146"/>
        <end position="201"/>
    </location>
</feature>
<sequence length="250" mass="29888">MGLFIDQDKHPLVYKNDQQILEPNQGYYHKDYFQEMINEQQEINQMLTQAFHEVKTLHHRDQQANAGKWQNIGDELKAIREREGKHETFERQVMEWLAKLDDNNKQLQQGIEKEDSMKKDVAVRVDSLNKSSREIITYMESYDAVNKQMIEEMNDIAERNKEMADQIDKQDHAQKITLDRLEKQEALMEKVHRQINEFRAILFERSSYIAEKIEDSYNLTSSYVYNLMSSSEKPLTLYMDQRKTENEKRD</sequence>
<protein>
    <submittedName>
        <fullName evidence="2">Uncharacterized protein</fullName>
    </submittedName>
</protein>
<gene>
    <name evidence="2" type="ORF">AOX59_14005</name>
</gene>
<evidence type="ECO:0000256" key="1">
    <source>
        <dbReference type="SAM" id="Coils"/>
    </source>
</evidence>
<dbReference type="KEGG" id="lao:AOX59_14005"/>
<name>A0A0U4FGD0_9BACI</name>
<keyword evidence="1" id="KW-0175">Coiled coil</keyword>
<proteinExistence type="predicted"/>
<keyword evidence="3" id="KW-1185">Reference proteome</keyword>
<organism evidence="2 3">
    <name type="scientific">Lentibacillus amyloliquefaciens</name>
    <dbReference type="NCBI Taxonomy" id="1472767"/>
    <lineage>
        <taxon>Bacteria</taxon>
        <taxon>Bacillati</taxon>
        <taxon>Bacillota</taxon>
        <taxon>Bacilli</taxon>
        <taxon>Bacillales</taxon>
        <taxon>Bacillaceae</taxon>
        <taxon>Lentibacillus</taxon>
    </lineage>
</organism>
<dbReference type="OrthoDB" id="2733945at2"/>
<dbReference type="STRING" id="1472767.AOX59_14005"/>
<reference evidence="2 3" key="1">
    <citation type="submission" date="2016-01" db="EMBL/GenBank/DDBJ databases">
        <title>Complete genome sequence of strain Lentibacillus amyloliquefaciens LAM0015T isolated from saline sediment.</title>
        <authorList>
            <person name="Wang J.-L."/>
            <person name="He M.-X."/>
        </authorList>
    </citation>
    <scope>NUCLEOTIDE SEQUENCE [LARGE SCALE GENOMIC DNA]</scope>
    <source>
        <strain evidence="2 3">LAM0015</strain>
    </source>
</reference>